<name>A0A2K8KR82_9GAMM</name>
<keyword evidence="1" id="KW-0472">Membrane</keyword>
<evidence type="ECO:0000256" key="1">
    <source>
        <dbReference type="SAM" id="Phobius"/>
    </source>
</evidence>
<dbReference type="AlphaFoldDB" id="A0A2K8KR82"/>
<dbReference type="EMBL" id="CP011797">
    <property type="protein sequence ID" value="ATX77245.1"/>
    <property type="molecule type" value="Genomic_DNA"/>
</dbReference>
<reference evidence="2 3" key="1">
    <citation type="journal article" date="2017" name="Environ. Microbiol.">
        <title>Genomic and physiological analyses of 'Reinekea forsetii' reveal a versatile opportunistic lifestyle during spring algae blooms.</title>
        <authorList>
            <person name="Avci B."/>
            <person name="Hahnke R.L."/>
            <person name="Chafee M."/>
            <person name="Fischer T."/>
            <person name="Gruber-Vodicka H."/>
            <person name="Tegetmeyer H.E."/>
            <person name="Harder J."/>
            <person name="Fuchs B.M."/>
            <person name="Amann R.I."/>
            <person name="Teeling H."/>
        </authorList>
    </citation>
    <scope>NUCLEOTIDE SEQUENCE [LARGE SCALE GENOMIC DNA]</scope>
    <source>
        <strain evidence="2 3">Hel1_31_D35</strain>
    </source>
</reference>
<evidence type="ECO:0000313" key="3">
    <source>
        <dbReference type="Proteomes" id="UP000229757"/>
    </source>
</evidence>
<evidence type="ECO:0000313" key="2">
    <source>
        <dbReference type="EMBL" id="ATX77245.1"/>
    </source>
</evidence>
<keyword evidence="1" id="KW-0812">Transmembrane</keyword>
<keyword evidence="3" id="KW-1185">Reference proteome</keyword>
<sequence length="50" mass="5857">MQLKKSVIKFVLTFYWPLLQRIIFASLAYTANQAKALLTTQKQDLIWSLL</sequence>
<proteinExistence type="predicted"/>
<dbReference type="Proteomes" id="UP000229757">
    <property type="component" value="Chromosome"/>
</dbReference>
<gene>
    <name evidence="2" type="ORF">REIFOR_02111</name>
</gene>
<accession>A0A2K8KR82</accession>
<dbReference type="KEGG" id="rfo:REIFOR_02111"/>
<keyword evidence="1" id="KW-1133">Transmembrane helix</keyword>
<protein>
    <submittedName>
        <fullName evidence="2">Uncharacterized protein</fullName>
    </submittedName>
</protein>
<organism evidence="2 3">
    <name type="scientific">Reinekea forsetii</name>
    <dbReference type="NCBI Taxonomy" id="1336806"/>
    <lineage>
        <taxon>Bacteria</taxon>
        <taxon>Pseudomonadati</taxon>
        <taxon>Pseudomonadota</taxon>
        <taxon>Gammaproteobacteria</taxon>
        <taxon>Oceanospirillales</taxon>
        <taxon>Saccharospirillaceae</taxon>
        <taxon>Reinekea</taxon>
    </lineage>
</organism>
<feature type="transmembrane region" description="Helical" evidence="1">
    <location>
        <begin position="7"/>
        <end position="29"/>
    </location>
</feature>